<feature type="region of interest" description="Disordered" evidence="1">
    <location>
        <begin position="40"/>
        <end position="67"/>
    </location>
</feature>
<name>A0A4Z2GIP8_9TELE</name>
<proteinExistence type="predicted"/>
<dbReference type="AlphaFoldDB" id="A0A4Z2GIP8"/>
<comment type="caution">
    <text evidence="2">The sequence shown here is derived from an EMBL/GenBank/DDBJ whole genome shotgun (WGS) entry which is preliminary data.</text>
</comment>
<gene>
    <name evidence="2" type="ORF">EYF80_036591</name>
</gene>
<accession>A0A4Z2GIP8</accession>
<reference evidence="2 3" key="1">
    <citation type="submission" date="2019-03" db="EMBL/GenBank/DDBJ databases">
        <title>First draft genome of Liparis tanakae, snailfish: a comprehensive survey of snailfish specific genes.</title>
        <authorList>
            <person name="Kim W."/>
            <person name="Song I."/>
            <person name="Jeong J.-H."/>
            <person name="Kim D."/>
            <person name="Kim S."/>
            <person name="Ryu S."/>
            <person name="Song J.Y."/>
            <person name="Lee S.K."/>
        </authorList>
    </citation>
    <scope>NUCLEOTIDE SEQUENCE [LARGE SCALE GENOMIC DNA]</scope>
    <source>
        <tissue evidence="2">Muscle</tissue>
    </source>
</reference>
<dbReference type="EMBL" id="SRLO01000522">
    <property type="protein sequence ID" value="TNN53229.1"/>
    <property type="molecule type" value="Genomic_DNA"/>
</dbReference>
<protein>
    <submittedName>
        <fullName evidence="2">Uncharacterized protein</fullName>
    </submittedName>
</protein>
<evidence type="ECO:0000313" key="2">
    <source>
        <dbReference type="EMBL" id="TNN53229.1"/>
    </source>
</evidence>
<sequence length="67" mass="7050">MTSETEQHRSFAVKRNNGHQRTCEVEAAAALQKQTLLAQLPVTSPPPVPPGSGGAARFTGAEPDPLV</sequence>
<organism evidence="2 3">
    <name type="scientific">Liparis tanakae</name>
    <name type="common">Tanaka's snailfish</name>
    <dbReference type="NCBI Taxonomy" id="230148"/>
    <lineage>
        <taxon>Eukaryota</taxon>
        <taxon>Metazoa</taxon>
        <taxon>Chordata</taxon>
        <taxon>Craniata</taxon>
        <taxon>Vertebrata</taxon>
        <taxon>Euteleostomi</taxon>
        <taxon>Actinopterygii</taxon>
        <taxon>Neopterygii</taxon>
        <taxon>Teleostei</taxon>
        <taxon>Neoteleostei</taxon>
        <taxon>Acanthomorphata</taxon>
        <taxon>Eupercaria</taxon>
        <taxon>Perciformes</taxon>
        <taxon>Cottioidei</taxon>
        <taxon>Cottales</taxon>
        <taxon>Liparidae</taxon>
        <taxon>Liparis</taxon>
    </lineage>
</organism>
<evidence type="ECO:0000256" key="1">
    <source>
        <dbReference type="SAM" id="MobiDB-lite"/>
    </source>
</evidence>
<dbReference type="Proteomes" id="UP000314294">
    <property type="component" value="Unassembled WGS sequence"/>
</dbReference>
<feature type="region of interest" description="Disordered" evidence="1">
    <location>
        <begin position="1"/>
        <end position="20"/>
    </location>
</feature>
<evidence type="ECO:0000313" key="3">
    <source>
        <dbReference type="Proteomes" id="UP000314294"/>
    </source>
</evidence>
<keyword evidence="3" id="KW-1185">Reference proteome</keyword>